<keyword evidence="1" id="KW-1133">Transmembrane helix</keyword>
<comment type="caution">
    <text evidence="2">The sequence shown here is derived from an EMBL/GenBank/DDBJ whole genome shotgun (WGS) entry which is preliminary data.</text>
</comment>
<dbReference type="InterPro" id="IPR018729">
    <property type="entry name" value="DUF2269_transmembrane"/>
</dbReference>
<evidence type="ECO:0000256" key="1">
    <source>
        <dbReference type="SAM" id="Phobius"/>
    </source>
</evidence>
<dbReference type="EMBL" id="JANUGV010000011">
    <property type="protein sequence ID" value="MCS0610998.1"/>
    <property type="molecule type" value="Genomic_DNA"/>
</dbReference>
<keyword evidence="1" id="KW-0472">Membrane</keyword>
<feature type="transmembrane region" description="Helical" evidence="1">
    <location>
        <begin position="42"/>
        <end position="61"/>
    </location>
</feature>
<dbReference type="Pfam" id="PF10027">
    <property type="entry name" value="DUF2269"/>
    <property type="match status" value="1"/>
</dbReference>
<feature type="transmembrane region" description="Helical" evidence="1">
    <location>
        <begin position="130"/>
        <end position="150"/>
    </location>
</feature>
<evidence type="ECO:0000313" key="3">
    <source>
        <dbReference type="Proteomes" id="UP001205861"/>
    </source>
</evidence>
<sequence>MDYLVVKWLHILSSTFLFGTGIGSAWYMLFANISRDVRAIAVVSRYVVVADWLFTATTIIAQPTTGFYMIHLAGFPMHSRWIAWSLVLYLIAAACWVPVVWLQMRLRDLSREAAGTGAPLPPAYWKYFRAWVILGIPAFFAFVAIFWLMVAKPT</sequence>
<gene>
    <name evidence="2" type="ORF">NX773_22810</name>
</gene>
<accession>A0ABT2BT08</accession>
<dbReference type="Proteomes" id="UP001205861">
    <property type="component" value="Unassembled WGS sequence"/>
</dbReference>
<feature type="transmembrane region" description="Helical" evidence="1">
    <location>
        <begin position="81"/>
        <end position="102"/>
    </location>
</feature>
<keyword evidence="1" id="KW-0812">Transmembrane</keyword>
<organism evidence="2 3">
    <name type="scientific">Massilia solisilvae</name>
    <dbReference type="NCBI Taxonomy" id="1811225"/>
    <lineage>
        <taxon>Bacteria</taxon>
        <taxon>Pseudomonadati</taxon>
        <taxon>Pseudomonadota</taxon>
        <taxon>Betaproteobacteria</taxon>
        <taxon>Burkholderiales</taxon>
        <taxon>Oxalobacteraceae</taxon>
        <taxon>Telluria group</taxon>
        <taxon>Massilia</taxon>
    </lineage>
</organism>
<name>A0ABT2BT08_9BURK</name>
<dbReference type="RefSeq" id="WP_258858528.1">
    <property type="nucleotide sequence ID" value="NZ_JANUGV010000011.1"/>
</dbReference>
<reference evidence="2 3" key="1">
    <citation type="submission" date="2022-08" db="EMBL/GenBank/DDBJ databases">
        <title>Reclassification of Massilia species as members of the genera Telluria, Duganella, Pseudoduganella, Mokoshia gen. nov. and Zemynaea gen. nov. using orthogonal and non-orthogonal genome-based approaches.</title>
        <authorList>
            <person name="Bowman J.P."/>
        </authorList>
    </citation>
    <scope>NUCLEOTIDE SEQUENCE [LARGE SCALE GENOMIC DNA]</scope>
    <source>
        <strain evidence="2 3">JCM 31607</strain>
    </source>
</reference>
<proteinExistence type="predicted"/>
<keyword evidence="3" id="KW-1185">Reference proteome</keyword>
<feature type="transmembrane region" description="Helical" evidence="1">
    <location>
        <begin position="6"/>
        <end position="30"/>
    </location>
</feature>
<protein>
    <submittedName>
        <fullName evidence="2">DUF2269 domain-containing protein</fullName>
    </submittedName>
</protein>
<evidence type="ECO:0000313" key="2">
    <source>
        <dbReference type="EMBL" id="MCS0610998.1"/>
    </source>
</evidence>